<comment type="caution">
    <text evidence="1">The sequence shown here is derived from an EMBL/GenBank/DDBJ whole genome shotgun (WGS) entry which is preliminary data.</text>
</comment>
<accession>A0A9X0D881</accession>
<sequence>MEVKHTTENKDTVRIIDHSDREWNTMDHQQLVSMNETGPVQGHYMWVDGKSVFANAISTNNKTLFKTHTVLEFDEAIFHQVVMLENSSGSVVAINKDDDSVIAKNLATPPSSYNTLDQVKKDHPEALFYKVPREPGSELFYFKSYLTDKLRILGFNQNGDPMNTAQVQPDQLESQFSMI</sequence>
<proteinExistence type="predicted"/>
<protein>
    <submittedName>
        <fullName evidence="1">Uncharacterized protein</fullName>
    </submittedName>
</protein>
<reference evidence="1" key="1">
    <citation type="submission" date="2023-01" db="EMBL/GenBank/DDBJ databases">
        <title>Genome assembly of the deep-sea coral Lophelia pertusa.</title>
        <authorList>
            <person name="Herrera S."/>
            <person name="Cordes E."/>
        </authorList>
    </citation>
    <scope>NUCLEOTIDE SEQUENCE</scope>
    <source>
        <strain evidence="1">USNM1676648</strain>
        <tissue evidence="1">Polyp</tissue>
    </source>
</reference>
<evidence type="ECO:0000313" key="2">
    <source>
        <dbReference type="Proteomes" id="UP001163046"/>
    </source>
</evidence>
<keyword evidence="2" id="KW-1185">Reference proteome</keyword>
<dbReference type="EMBL" id="MU825420">
    <property type="protein sequence ID" value="KAJ7390146.1"/>
    <property type="molecule type" value="Genomic_DNA"/>
</dbReference>
<dbReference type="OrthoDB" id="5964024at2759"/>
<name>A0A9X0D881_9CNID</name>
<dbReference type="Proteomes" id="UP001163046">
    <property type="component" value="Unassembled WGS sequence"/>
</dbReference>
<gene>
    <name evidence="1" type="ORF">OS493_027185</name>
</gene>
<evidence type="ECO:0000313" key="1">
    <source>
        <dbReference type="EMBL" id="KAJ7390146.1"/>
    </source>
</evidence>
<organism evidence="1 2">
    <name type="scientific">Desmophyllum pertusum</name>
    <dbReference type="NCBI Taxonomy" id="174260"/>
    <lineage>
        <taxon>Eukaryota</taxon>
        <taxon>Metazoa</taxon>
        <taxon>Cnidaria</taxon>
        <taxon>Anthozoa</taxon>
        <taxon>Hexacorallia</taxon>
        <taxon>Scleractinia</taxon>
        <taxon>Caryophylliina</taxon>
        <taxon>Caryophylliidae</taxon>
        <taxon>Desmophyllum</taxon>
    </lineage>
</organism>
<dbReference type="Gene3D" id="2.80.10.50">
    <property type="match status" value="1"/>
</dbReference>
<dbReference type="AlphaFoldDB" id="A0A9X0D881"/>